<keyword evidence="2" id="KW-1133">Transmembrane helix</keyword>
<keyword evidence="3" id="KW-0732">Signal</keyword>
<accession>A0ABW8ECZ2</accession>
<reference evidence="4 5" key="1">
    <citation type="submission" date="2024-10" db="EMBL/GenBank/DDBJ databases">
        <title>The Natural Products Discovery Center: Release of the First 8490 Sequenced Strains for Exploring Actinobacteria Biosynthetic Diversity.</title>
        <authorList>
            <person name="Kalkreuter E."/>
            <person name="Kautsar S.A."/>
            <person name="Yang D."/>
            <person name="Bader C.D."/>
            <person name="Teijaro C.N."/>
            <person name="Fluegel L."/>
            <person name="Davis C.M."/>
            <person name="Simpson J.R."/>
            <person name="Lauterbach L."/>
            <person name="Steele A.D."/>
            <person name="Gui C."/>
            <person name="Meng S."/>
            <person name="Li G."/>
            <person name="Viehrig K."/>
            <person name="Ye F."/>
            <person name="Su P."/>
            <person name="Kiefer A.F."/>
            <person name="Nichols A."/>
            <person name="Cepeda A.J."/>
            <person name="Yan W."/>
            <person name="Fan B."/>
            <person name="Jiang Y."/>
            <person name="Adhikari A."/>
            <person name="Zheng C.-J."/>
            <person name="Schuster L."/>
            <person name="Cowan T.M."/>
            <person name="Smanski M.J."/>
            <person name="Chevrette M.G."/>
            <person name="De Carvalho L.P.S."/>
            <person name="Shen B."/>
        </authorList>
    </citation>
    <scope>NUCLEOTIDE SEQUENCE [LARGE SCALE GENOMIC DNA]</scope>
    <source>
        <strain evidence="4 5">NPDC087220</strain>
    </source>
</reference>
<organism evidence="4 5">
    <name type="scientific">Streptomyces toxytricini</name>
    <name type="common">Actinomyces toxytricini</name>
    <dbReference type="NCBI Taxonomy" id="67369"/>
    <lineage>
        <taxon>Bacteria</taxon>
        <taxon>Bacillati</taxon>
        <taxon>Actinomycetota</taxon>
        <taxon>Actinomycetes</taxon>
        <taxon>Kitasatosporales</taxon>
        <taxon>Streptomycetaceae</taxon>
        <taxon>Streptomyces</taxon>
    </lineage>
</organism>
<sequence>MTAKLPNRRLLGLAAATLAVAAATATPVTASPSVTSPTASVSPTSAAPGSRVSLTLRGCVTRAARATSTAFGDARLAPAPGDGTALFGSATVYTNASTGAHSVTFDCGDGSRITVSLQVTSGAARGGTGGSIGGANPALIAVGGTLAASALGAGVWVLRRRTRTT</sequence>
<feature type="chain" id="PRO_5046599065" description="Integral membrane protein" evidence="3">
    <location>
        <begin position="31"/>
        <end position="165"/>
    </location>
</feature>
<feature type="region of interest" description="Disordered" evidence="1">
    <location>
        <begin position="27"/>
        <end position="49"/>
    </location>
</feature>
<feature type="signal peptide" evidence="3">
    <location>
        <begin position="1"/>
        <end position="30"/>
    </location>
</feature>
<dbReference type="EMBL" id="JBIUYY010000002">
    <property type="protein sequence ID" value="MFJ2820512.1"/>
    <property type="molecule type" value="Genomic_DNA"/>
</dbReference>
<name>A0ABW8ECZ2_STRT5</name>
<dbReference type="Proteomes" id="UP001617351">
    <property type="component" value="Unassembled WGS sequence"/>
</dbReference>
<feature type="transmembrane region" description="Helical" evidence="2">
    <location>
        <begin position="138"/>
        <end position="158"/>
    </location>
</feature>
<evidence type="ECO:0000313" key="5">
    <source>
        <dbReference type="Proteomes" id="UP001617351"/>
    </source>
</evidence>
<dbReference type="RefSeq" id="WP_402377839.1">
    <property type="nucleotide sequence ID" value="NZ_JBIUYY010000002.1"/>
</dbReference>
<comment type="caution">
    <text evidence="4">The sequence shown here is derived from an EMBL/GenBank/DDBJ whole genome shotgun (WGS) entry which is preliminary data.</text>
</comment>
<evidence type="ECO:0000256" key="2">
    <source>
        <dbReference type="SAM" id="Phobius"/>
    </source>
</evidence>
<evidence type="ECO:0008006" key="6">
    <source>
        <dbReference type="Google" id="ProtNLM"/>
    </source>
</evidence>
<keyword evidence="2" id="KW-0472">Membrane</keyword>
<protein>
    <recommendedName>
        <fullName evidence="6">Integral membrane protein</fullName>
    </recommendedName>
</protein>
<keyword evidence="5" id="KW-1185">Reference proteome</keyword>
<proteinExistence type="predicted"/>
<keyword evidence="2" id="KW-0812">Transmembrane</keyword>
<evidence type="ECO:0000256" key="3">
    <source>
        <dbReference type="SAM" id="SignalP"/>
    </source>
</evidence>
<evidence type="ECO:0000313" key="4">
    <source>
        <dbReference type="EMBL" id="MFJ2820512.1"/>
    </source>
</evidence>
<gene>
    <name evidence="4" type="ORF">ACIO7M_05255</name>
</gene>
<evidence type="ECO:0000256" key="1">
    <source>
        <dbReference type="SAM" id="MobiDB-lite"/>
    </source>
</evidence>